<dbReference type="GO" id="GO:0005739">
    <property type="term" value="C:mitochondrion"/>
    <property type="evidence" value="ECO:0007669"/>
    <property type="project" value="TreeGrafter"/>
</dbReference>
<keyword evidence="1" id="KW-0175">Coiled coil</keyword>
<dbReference type="Proteomes" id="UP000664169">
    <property type="component" value="Unassembled WGS sequence"/>
</dbReference>
<feature type="region of interest" description="Disordered" evidence="2">
    <location>
        <begin position="638"/>
        <end position="702"/>
    </location>
</feature>
<keyword evidence="5" id="KW-1185">Reference proteome</keyword>
<evidence type="ECO:0000259" key="3">
    <source>
        <dbReference type="Pfam" id="PF12814"/>
    </source>
</evidence>
<organism evidence="4 5">
    <name type="scientific">Gomphillus americanus</name>
    <dbReference type="NCBI Taxonomy" id="1940652"/>
    <lineage>
        <taxon>Eukaryota</taxon>
        <taxon>Fungi</taxon>
        <taxon>Dikarya</taxon>
        <taxon>Ascomycota</taxon>
        <taxon>Pezizomycotina</taxon>
        <taxon>Lecanoromycetes</taxon>
        <taxon>OSLEUM clade</taxon>
        <taxon>Ostropomycetidae</taxon>
        <taxon>Ostropales</taxon>
        <taxon>Graphidaceae</taxon>
        <taxon>Gomphilloideae</taxon>
        <taxon>Gomphillus</taxon>
    </lineage>
</organism>
<reference evidence="4" key="1">
    <citation type="submission" date="2021-03" db="EMBL/GenBank/DDBJ databases">
        <authorList>
            <person name="Tagirdzhanova G."/>
        </authorList>
    </citation>
    <scope>NUCLEOTIDE SEQUENCE</scope>
</reference>
<feature type="compositionally biased region" description="Low complexity" evidence="2">
    <location>
        <begin position="723"/>
        <end position="735"/>
    </location>
</feature>
<name>A0A8H3IDV4_9LECA</name>
<gene>
    <name evidence="4" type="ORF">GOMPHAMPRED_008306</name>
</gene>
<dbReference type="PANTHER" id="PTHR28190">
    <property type="entry name" value="NUCLEAR MIGRATION PROTEIN NUM1"/>
    <property type="match status" value="1"/>
</dbReference>
<dbReference type="GO" id="GO:0005543">
    <property type="term" value="F:phospholipid binding"/>
    <property type="evidence" value="ECO:0007669"/>
    <property type="project" value="InterPro"/>
</dbReference>
<proteinExistence type="predicted"/>
<evidence type="ECO:0000256" key="2">
    <source>
        <dbReference type="SAM" id="MobiDB-lite"/>
    </source>
</evidence>
<feature type="compositionally biased region" description="Low complexity" evidence="2">
    <location>
        <begin position="525"/>
        <end position="541"/>
    </location>
</feature>
<feature type="region of interest" description="Disordered" evidence="2">
    <location>
        <begin position="31"/>
        <end position="55"/>
    </location>
</feature>
<comment type="caution">
    <text evidence="4">The sequence shown here is derived from an EMBL/GenBank/DDBJ whole genome shotgun (WGS) entry which is preliminary data.</text>
</comment>
<protein>
    <recommendedName>
        <fullName evidence="3">Pleckstrin homology domain-containing protein</fullName>
    </recommendedName>
</protein>
<dbReference type="EMBL" id="CAJPDQ010000009">
    <property type="protein sequence ID" value="CAF9914843.1"/>
    <property type="molecule type" value="Genomic_DNA"/>
</dbReference>
<feature type="compositionally biased region" description="Basic residues" evidence="2">
    <location>
        <begin position="736"/>
        <end position="746"/>
    </location>
</feature>
<feature type="region of interest" description="Disordered" evidence="2">
    <location>
        <begin position="325"/>
        <end position="372"/>
    </location>
</feature>
<dbReference type="Pfam" id="PF12814">
    <property type="entry name" value="Mcp5_PH"/>
    <property type="match status" value="1"/>
</dbReference>
<feature type="compositionally biased region" description="Polar residues" evidence="2">
    <location>
        <begin position="958"/>
        <end position="972"/>
    </location>
</feature>
<sequence>MALQIDSSFDNYTYPPLTDADYMISSRNASRRISRRGSRSPMSLSQTLAFGENGEQKEDRLVMDPRRFTPTLHANLVSEILALRREVESKNDLVVSLEEHMVMIKDENANLRETVSANSKEKRTLKRQLNDLEDSTLAAIEEIATERDQLNVTLTDTKVKLDSSQKRARGQEVEKEEIQAVWQQDQGKWDTERKTLELKIHIVESRLKTVLAEVAAQTPTQHGKCIDSIYSLSRDRASSRASGRRSPVSNHRDSFSNDTSIGSKTLADELNSHAVSDAESEDCVSPGALPEEADLFPRSSTSLSNRQSIKALKLLGLHIDTAEERSVPRDSLPNEHIPTLANNDSSNQSTSAYRDGATQYSLPPSPQLTPDQRLSTITEFDGDSMLDDLRARPSSRVMISSACQTIEVPLSPPGTPLHSQPESSNIANLEMATASTQTSENLFTITTHSINNKAFPTSKDASAQVNIASEMTSTAAQTEGIRTDERLTKLPIYLHPTIIHPISPAPSSAPSPTPSPMFKAEIENSSRSTPPSTSPQLRPQSAGKKSLISRSSQYQPQDESGLLCTDDELSDDSFLSRKLVKKSLSKVQDSWQVVSLPDDALPGDDRKTIVDTEETVPKLPALEFENFTISQKKSQIDLQQQKLKQASTEEDTSPDVHPSKDRQPSKVVKANMGRARSPSEPMRITSREQMESDPISGLPYPVPDRSSSRKFLWLADDMFESPTRSSSAYSRASRPATRRSVLRKSRSYIGSQGPKSRRSLSPEAFDVFTDSLNNIPPPLPTNHITSPTSSGFRQNSYPVTPTQPFAPNTESAISDQATVVDAIAQTMIGEWMYKYVRRRKSFGIPDEPGTGENSVNGGTRHQRWVWIAPYERAVLWSSKQPTSGTALMGKNGRKLVISSVLDVQDDSPMPKGAPGTAHFGRSILVLTPQRALKFTATSIERHHVWMNAFSFLAQDPTSLTETKQQPTAQASTMEEEPYADQQMANASLHRSQINNSIRIAKGKNRFSSQGKSVPILVAENSLGQETSHLKISDGAEAPIVPRCSADIRNRLNTTSYSQPYSIRSYANTTGPNLRYLHNNRAVSSNTETPRNLLRFWDRKTQRALTDGNFSKYPSRAVTSHSDYVDPENFFEAVGTMRMSAFVQDTSENYISNQKTSKSRTSLADSRSISTSTLDLQNARKGKGFEKLPTRRKQYRKKMAEKDMNNDSVPELPNSSSRNGENDPFEGF</sequence>
<feature type="compositionally biased region" description="Low complexity" evidence="2">
    <location>
        <begin position="239"/>
        <end position="249"/>
    </location>
</feature>
<evidence type="ECO:0000313" key="4">
    <source>
        <dbReference type="EMBL" id="CAF9914843.1"/>
    </source>
</evidence>
<feature type="region of interest" description="Disordered" evidence="2">
    <location>
        <begin position="237"/>
        <end position="302"/>
    </location>
</feature>
<feature type="compositionally biased region" description="Polar residues" evidence="2">
    <location>
        <begin position="548"/>
        <end position="558"/>
    </location>
</feature>
<dbReference type="AlphaFoldDB" id="A0A8H3IDV4"/>
<feature type="region of interest" description="Disordered" evidence="2">
    <location>
        <begin position="503"/>
        <end position="565"/>
    </location>
</feature>
<dbReference type="InterPro" id="IPR024774">
    <property type="entry name" value="PH_dom-Mcp5-type"/>
</dbReference>
<feature type="compositionally biased region" description="Polar residues" evidence="2">
    <location>
        <begin position="1150"/>
        <end position="1175"/>
    </location>
</feature>
<evidence type="ECO:0000256" key="1">
    <source>
        <dbReference type="SAM" id="Coils"/>
    </source>
</evidence>
<dbReference type="GO" id="GO:0000226">
    <property type="term" value="P:microtubule cytoskeleton organization"/>
    <property type="evidence" value="ECO:0007669"/>
    <property type="project" value="TreeGrafter"/>
</dbReference>
<dbReference type="GO" id="GO:0005938">
    <property type="term" value="C:cell cortex"/>
    <property type="evidence" value="ECO:0007669"/>
    <property type="project" value="InterPro"/>
</dbReference>
<dbReference type="InterPro" id="IPR053005">
    <property type="entry name" value="Nuclear_Pos-Cytoskel_Interact"/>
</dbReference>
<accession>A0A8H3IDV4</accession>
<feature type="domain" description="Pleckstrin homology" evidence="3">
    <location>
        <begin position="819"/>
        <end position="954"/>
    </location>
</feature>
<dbReference type="GO" id="GO:0032065">
    <property type="term" value="P:maintenance of protein location in cell cortex"/>
    <property type="evidence" value="ECO:0007669"/>
    <property type="project" value="InterPro"/>
</dbReference>
<feature type="compositionally biased region" description="Pro residues" evidence="2">
    <location>
        <begin position="503"/>
        <end position="515"/>
    </location>
</feature>
<feature type="region of interest" description="Disordered" evidence="2">
    <location>
        <begin position="958"/>
        <end position="981"/>
    </location>
</feature>
<dbReference type="PANTHER" id="PTHR28190:SF2">
    <property type="entry name" value="MIGRATION PROTEIN, PUTATIVE (AFU_ORTHOLOGUE AFUA_2G07730)-RELATED"/>
    <property type="match status" value="1"/>
</dbReference>
<evidence type="ECO:0000313" key="5">
    <source>
        <dbReference type="Proteomes" id="UP000664169"/>
    </source>
</evidence>
<feature type="region of interest" description="Disordered" evidence="2">
    <location>
        <begin position="1150"/>
        <end position="1227"/>
    </location>
</feature>
<feature type="compositionally biased region" description="Polar residues" evidence="2">
    <location>
        <begin position="340"/>
        <end position="372"/>
    </location>
</feature>
<dbReference type="GO" id="GO:0015631">
    <property type="term" value="F:tubulin binding"/>
    <property type="evidence" value="ECO:0007669"/>
    <property type="project" value="TreeGrafter"/>
</dbReference>
<feature type="coiled-coil region" evidence="1">
    <location>
        <begin position="94"/>
        <end position="142"/>
    </location>
</feature>
<feature type="region of interest" description="Disordered" evidence="2">
    <location>
        <begin position="723"/>
        <end position="761"/>
    </location>
</feature>
<dbReference type="OrthoDB" id="2149224at2759"/>